<proteinExistence type="predicted"/>
<keyword evidence="4 5" id="KW-0472">Membrane</keyword>
<keyword evidence="2 5" id="KW-0812">Transmembrane</keyword>
<evidence type="ECO:0000313" key="6">
    <source>
        <dbReference type="EMBL" id="PEH36113.1"/>
    </source>
</evidence>
<name>A0ABX4K2B9_9MOLU</name>
<keyword evidence="3 5" id="KW-1133">Transmembrane helix</keyword>
<sequence>MQTLKFLDKRQVEAAQSLLLNKKTIFLLCYFPSSIKKTVHLVVAQFFTNIKACTFFGLIALIDISFVTNDAVNVTADLVTPFVILSVFLLSFNLIYLTF</sequence>
<evidence type="ECO:0000256" key="1">
    <source>
        <dbReference type="ARBA" id="ARBA00004141"/>
    </source>
</evidence>
<comment type="caution">
    <text evidence="6">The sequence shown here is derived from an EMBL/GenBank/DDBJ whole genome shotgun (WGS) entry which is preliminary data.</text>
</comment>
<comment type="subcellular location">
    <subcellularLocation>
        <location evidence="1">Membrane</location>
        <topology evidence="1">Multi-pass membrane protein</topology>
    </subcellularLocation>
</comment>
<accession>A0ABX4K2B9</accession>
<evidence type="ECO:0000256" key="4">
    <source>
        <dbReference type="ARBA" id="ARBA00023136"/>
    </source>
</evidence>
<dbReference type="Proteomes" id="UP000220509">
    <property type="component" value="Unassembled WGS sequence"/>
</dbReference>
<evidence type="ECO:0000256" key="5">
    <source>
        <dbReference type="SAM" id="Phobius"/>
    </source>
</evidence>
<evidence type="ECO:0000256" key="3">
    <source>
        <dbReference type="ARBA" id="ARBA00022989"/>
    </source>
</evidence>
<feature type="transmembrane region" description="Helical" evidence="5">
    <location>
        <begin position="78"/>
        <end position="97"/>
    </location>
</feature>
<dbReference type="SUPFAM" id="SSF161098">
    <property type="entry name" value="MetI-like"/>
    <property type="match status" value="1"/>
</dbReference>
<organism evidence="6 7">
    <name type="scientific">New Jersey aster yellows phytoplasma</name>
    <dbReference type="NCBI Taxonomy" id="270520"/>
    <lineage>
        <taxon>Bacteria</taxon>
        <taxon>Bacillati</taxon>
        <taxon>Mycoplasmatota</taxon>
        <taxon>Mollicutes</taxon>
        <taxon>Acholeplasmatales</taxon>
        <taxon>Acholeplasmataceae</taxon>
        <taxon>Candidatus Phytoplasma</taxon>
        <taxon>16SrI (Aster yellows group)</taxon>
    </lineage>
</organism>
<keyword evidence="7" id="KW-1185">Reference proteome</keyword>
<dbReference type="InterPro" id="IPR035906">
    <property type="entry name" value="MetI-like_sf"/>
</dbReference>
<dbReference type="EMBL" id="MAPF01000065">
    <property type="protein sequence ID" value="PEH36113.1"/>
    <property type="molecule type" value="Genomic_DNA"/>
</dbReference>
<gene>
    <name evidence="6" type="ORF">BBA70_03160</name>
</gene>
<protein>
    <submittedName>
        <fullName evidence="6">Uncharacterized protein</fullName>
    </submittedName>
</protein>
<reference evidence="6" key="1">
    <citation type="submission" date="2017-05" db="EMBL/GenBank/DDBJ databases">
        <title>Genome sequence of Ca. P. asteris strain NJAY.</title>
        <authorList>
            <person name="Lee I.-M."/>
            <person name="Gundersen-Rindal D."/>
            <person name="Sparks M."/>
        </authorList>
    </citation>
    <scope>NUCLEOTIDE SEQUENCE [LARGE SCALE GENOMIC DNA]</scope>
    <source>
        <strain evidence="6">NJAY</strain>
    </source>
</reference>
<evidence type="ECO:0000256" key="2">
    <source>
        <dbReference type="ARBA" id="ARBA00022692"/>
    </source>
</evidence>
<feature type="transmembrane region" description="Helical" evidence="5">
    <location>
        <begin position="46"/>
        <end position="66"/>
    </location>
</feature>
<evidence type="ECO:0000313" key="7">
    <source>
        <dbReference type="Proteomes" id="UP000220509"/>
    </source>
</evidence>
<dbReference type="Gene3D" id="1.10.3720.10">
    <property type="entry name" value="MetI-like"/>
    <property type="match status" value="1"/>
</dbReference>